<feature type="domain" description="RFX-type winged-helix" evidence="7">
    <location>
        <begin position="140"/>
        <end position="215"/>
    </location>
</feature>
<dbReference type="PROSITE" id="PS51526">
    <property type="entry name" value="RFX_DBD"/>
    <property type="match status" value="1"/>
</dbReference>
<organism evidence="8 9">
    <name type="scientific">Leptonychotes weddellii</name>
    <name type="common">Weddell seal</name>
    <name type="synonym">Otaria weddellii</name>
    <dbReference type="NCBI Taxonomy" id="9713"/>
    <lineage>
        <taxon>Eukaryota</taxon>
        <taxon>Metazoa</taxon>
        <taxon>Chordata</taxon>
        <taxon>Craniata</taxon>
        <taxon>Vertebrata</taxon>
        <taxon>Euteleostomi</taxon>
        <taxon>Mammalia</taxon>
        <taxon>Eutheria</taxon>
        <taxon>Laurasiatheria</taxon>
        <taxon>Carnivora</taxon>
        <taxon>Caniformia</taxon>
        <taxon>Pinnipedia</taxon>
        <taxon>Phocidae</taxon>
        <taxon>Monachinae</taxon>
        <taxon>Lobodontini</taxon>
        <taxon>Leptonychotes</taxon>
    </lineage>
</organism>
<keyword evidence="5" id="KW-0539">Nucleus</keyword>
<name>A0A7F8Q8R3_LEPWE</name>
<dbReference type="Proteomes" id="UP000245341">
    <property type="component" value="Unplaced"/>
</dbReference>
<dbReference type="SUPFAM" id="SSF46785">
    <property type="entry name" value="Winged helix' DNA-binding domain"/>
    <property type="match status" value="1"/>
</dbReference>
<dbReference type="Pfam" id="PF04589">
    <property type="entry name" value="RFX1_trans_act"/>
    <property type="match status" value="1"/>
</dbReference>
<keyword evidence="2" id="KW-0805">Transcription regulation</keyword>
<dbReference type="GeneID" id="102747352"/>
<accession>A0A7F8Q8R3</accession>
<keyword evidence="8" id="KW-1185">Reference proteome</keyword>
<evidence type="ECO:0000256" key="5">
    <source>
        <dbReference type="ARBA" id="ARBA00023242"/>
    </source>
</evidence>
<dbReference type="InterPro" id="IPR007668">
    <property type="entry name" value="RFX1_trans_act"/>
</dbReference>
<dbReference type="PANTHER" id="PTHR12619:SF23">
    <property type="entry name" value="MHC CLASS II REGULATORY FACTOR RFX1"/>
    <property type="match status" value="1"/>
</dbReference>
<feature type="non-terminal residue" evidence="9">
    <location>
        <position position="1"/>
    </location>
</feature>
<comment type="subcellular location">
    <subcellularLocation>
        <location evidence="1">Nucleus</location>
    </subcellularLocation>
</comment>
<keyword evidence="3" id="KW-0238">DNA-binding</keyword>
<evidence type="ECO:0000313" key="8">
    <source>
        <dbReference type="Proteomes" id="UP000245341"/>
    </source>
</evidence>
<dbReference type="InterPro" id="IPR057321">
    <property type="entry name" value="RFX1-4/6/8-like_BCD"/>
</dbReference>
<evidence type="ECO:0000256" key="3">
    <source>
        <dbReference type="ARBA" id="ARBA00023125"/>
    </source>
</evidence>
<evidence type="ECO:0000256" key="6">
    <source>
        <dbReference type="SAM" id="MobiDB-lite"/>
    </source>
</evidence>
<protein>
    <submittedName>
        <fullName evidence="9">MHC class II regulatory factor RFX1-like</fullName>
    </submittedName>
</protein>
<evidence type="ECO:0000256" key="2">
    <source>
        <dbReference type="ARBA" id="ARBA00023015"/>
    </source>
</evidence>
<dbReference type="InterPro" id="IPR036390">
    <property type="entry name" value="WH_DNA-bd_sf"/>
</dbReference>
<dbReference type="RefSeq" id="XP_030877619.1">
    <property type="nucleotide sequence ID" value="XM_031021759.1"/>
</dbReference>
<evidence type="ECO:0000259" key="7">
    <source>
        <dbReference type="PROSITE" id="PS51526"/>
    </source>
</evidence>
<evidence type="ECO:0000256" key="4">
    <source>
        <dbReference type="ARBA" id="ARBA00023163"/>
    </source>
</evidence>
<feature type="compositionally biased region" description="Acidic residues" evidence="6">
    <location>
        <begin position="625"/>
        <end position="641"/>
    </location>
</feature>
<dbReference type="Pfam" id="PF25340">
    <property type="entry name" value="BCD_RFX"/>
    <property type="match status" value="1"/>
</dbReference>
<sequence length="682" mass="75805">LGSPEPPPPHYEPGAEQWVELVGVLPPHLLLPQQKVVFEPLPGLPARASPDQRVRIQRVPQVLVFGTAATALKVQQLQQVPVPHVYSSQVQYVEGGDASYTASAMGGGGGGAGTYVIQGGYMLGSASQSYSHTTRASPATVQWLLDNYETAEGVSLPRSTLYCHYLLHCQEQKLEPVNAASFGKLIRSVFMGLRTRRLGTRGNSKYHYYGLRIKASSPLLRLMEDQQHMAMRGQPFSQKQRLKPIQKMEGMTNGVAVGPQQATGLSDISAQVQQYQQFLDASRSLPDFSELDLQGKVLPEGIGPGDIKAFQVLYREHCEAIVDVMVNLQFTLVETLWKTFWRYNLSQPNEAPPGGVWHDEAEKRLPKASLVLLSKFEPVLQWTKHCDNVLYQGLVEILIPDVLRPIPSALTQAIRNFAKSLESWLTHAMVNIPEEMLRVKVAAAGAFAQTLRRYTSLNHLAQAARAVLQNTAQINQMLSDLNRVDFANVQEQASWVCRCEDRVVQRLEQDFKVTLQQQNSLEQWAAWLDGVVSQVLKPYQGSAGFPKAAKLFLLKWSFYSSMVIRDLTLRSAASFGSFHLIRLLYDEYMYYLIEHRVAQAKGETPIAVMGEFANLTTSLNPLDPDKDEEEEEEEESEDELPQDISLAAGSESPALGPDALEPPAKLARTDARGLFVQALPSS</sequence>
<keyword evidence="4" id="KW-0804">Transcription</keyword>
<dbReference type="AlphaFoldDB" id="A0A7F8Q8R3"/>
<reference evidence="9" key="1">
    <citation type="submission" date="2025-08" db="UniProtKB">
        <authorList>
            <consortium name="RefSeq"/>
        </authorList>
    </citation>
    <scope>IDENTIFICATION</scope>
    <source>
        <tissue evidence="9">Liver</tissue>
    </source>
</reference>
<dbReference type="InterPro" id="IPR003150">
    <property type="entry name" value="DNA-bd_RFX"/>
</dbReference>
<dbReference type="Gene3D" id="1.10.10.10">
    <property type="entry name" value="Winged helix-like DNA-binding domain superfamily/Winged helix DNA-binding domain"/>
    <property type="match status" value="1"/>
</dbReference>
<dbReference type="GO" id="GO:0000981">
    <property type="term" value="F:DNA-binding transcription factor activity, RNA polymerase II-specific"/>
    <property type="evidence" value="ECO:0007669"/>
    <property type="project" value="TreeGrafter"/>
</dbReference>
<dbReference type="InterPro" id="IPR036388">
    <property type="entry name" value="WH-like_DNA-bd_sf"/>
</dbReference>
<feature type="region of interest" description="Disordered" evidence="6">
    <location>
        <begin position="617"/>
        <end position="663"/>
    </location>
</feature>
<evidence type="ECO:0000313" key="9">
    <source>
        <dbReference type="RefSeq" id="XP_030877619.1"/>
    </source>
</evidence>
<dbReference type="GO" id="GO:0000978">
    <property type="term" value="F:RNA polymerase II cis-regulatory region sequence-specific DNA binding"/>
    <property type="evidence" value="ECO:0007669"/>
    <property type="project" value="TreeGrafter"/>
</dbReference>
<dbReference type="Pfam" id="PF02257">
    <property type="entry name" value="RFX_DNA_binding"/>
    <property type="match status" value="1"/>
</dbReference>
<dbReference type="GO" id="GO:0005634">
    <property type="term" value="C:nucleus"/>
    <property type="evidence" value="ECO:0007669"/>
    <property type="project" value="UniProtKB-SubCell"/>
</dbReference>
<evidence type="ECO:0000256" key="1">
    <source>
        <dbReference type="ARBA" id="ARBA00004123"/>
    </source>
</evidence>
<gene>
    <name evidence="9" type="primary">LOC102747352</name>
</gene>
<dbReference type="KEGG" id="lww:102747352"/>
<proteinExistence type="predicted"/>
<dbReference type="FunFam" id="1.10.10.10:FF:000017">
    <property type="entry name" value="transcription factor RFX3 isoform X1"/>
    <property type="match status" value="1"/>
</dbReference>
<dbReference type="OrthoDB" id="10056949at2759"/>
<dbReference type="InterPro" id="IPR039779">
    <property type="entry name" value="RFX-like"/>
</dbReference>
<dbReference type="PANTHER" id="PTHR12619">
    <property type="entry name" value="RFX TRANSCRIPTION FACTOR FAMILY"/>
    <property type="match status" value="1"/>
</dbReference>